<dbReference type="InterPro" id="IPR023335">
    <property type="entry name" value="ATP12_ortho_dom_sf"/>
</dbReference>
<dbReference type="GO" id="GO:0033615">
    <property type="term" value="P:mitochondrial proton-transporting ATP synthase complex assembly"/>
    <property type="evidence" value="ECO:0007669"/>
    <property type="project" value="TreeGrafter"/>
</dbReference>
<reference evidence="7" key="2">
    <citation type="submission" date="2020-10" db="UniProtKB">
        <authorList>
            <consortium name="WormBaseParasite"/>
        </authorList>
    </citation>
    <scope>IDENTIFICATION</scope>
</reference>
<evidence type="ECO:0000256" key="2">
    <source>
        <dbReference type="ARBA" id="ARBA00008231"/>
    </source>
</evidence>
<evidence type="ECO:0000256" key="3">
    <source>
        <dbReference type="ARBA" id="ARBA00022946"/>
    </source>
</evidence>
<protein>
    <submittedName>
        <fullName evidence="7">ATP synthase mitochondrial F1 complex assembly factor 2</fullName>
    </submittedName>
</protein>
<dbReference type="PANTHER" id="PTHR21013">
    <property type="entry name" value="ATP SYNTHASE MITOCHONDRIAL F1 COMPLEX ASSEMBLY FACTOR 2/ATP12 PROTEIN, MITOCHONDRIAL PRECURSOR"/>
    <property type="match status" value="1"/>
</dbReference>
<dbReference type="AlphaFoldDB" id="A0A7E4UX36"/>
<evidence type="ECO:0000313" key="7">
    <source>
        <dbReference type="WBParaSite" id="Pan_g13885.t1"/>
    </source>
</evidence>
<dbReference type="SUPFAM" id="SSF160909">
    <property type="entry name" value="ATP12-like"/>
    <property type="match status" value="1"/>
</dbReference>
<comment type="subcellular location">
    <subcellularLocation>
        <location evidence="1">Mitochondrion</location>
    </subcellularLocation>
</comment>
<dbReference type="GO" id="GO:0005739">
    <property type="term" value="C:mitochondrion"/>
    <property type="evidence" value="ECO:0007669"/>
    <property type="project" value="UniProtKB-SubCell"/>
</dbReference>
<evidence type="ECO:0000256" key="4">
    <source>
        <dbReference type="ARBA" id="ARBA00023128"/>
    </source>
</evidence>
<reference evidence="6" key="1">
    <citation type="journal article" date="2013" name="Genetics">
        <title>The draft genome and transcriptome of Panagrellus redivivus are shaped by the harsh demands of a free-living lifestyle.</title>
        <authorList>
            <person name="Srinivasan J."/>
            <person name="Dillman A.R."/>
            <person name="Macchietto M.G."/>
            <person name="Heikkinen L."/>
            <person name="Lakso M."/>
            <person name="Fracchia K.M."/>
            <person name="Antoshechkin I."/>
            <person name="Mortazavi A."/>
            <person name="Wong G."/>
            <person name="Sternberg P.W."/>
        </authorList>
    </citation>
    <scope>NUCLEOTIDE SEQUENCE [LARGE SCALE GENOMIC DNA]</scope>
    <source>
        <strain evidence="6">MT8872</strain>
    </source>
</reference>
<dbReference type="InterPro" id="IPR011419">
    <property type="entry name" value="ATP12_ATP_synth-F1-assembly"/>
</dbReference>
<keyword evidence="5" id="KW-0143">Chaperone</keyword>
<proteinExistence type="inferred from homology"/>
<dbReference type="Gene3D" id="3.30.2180.10">
    <property type="entry name" value="ATP12-like"/>
    <property type="match status" value="1"/>
</dbReference>
<keyword evidence="3" id="KW-0809">Transit peptide</keyword>
<name>A0A7E4UX36_PANRE</name>
<dbReference type="Pfam" id="PF07542">
    <property type="entry name" value="ATP12"/>
    <property type="match status" value="1"/>
</dbReference>
<dbReference type="InterPro" id="IPR042272">
    <property type="entry name" value="ATP12_ATP_synth-F1-assembly_N"/>
</dbReference>
<dbReference type="WBParaSite" id="Pan_g13885.t1">
    <property type="protein sequence ID" value="Pan_g13885.t1"/>
    <property type="gene ID" value="Pan_g13885"/>
</dbReference>
<dbReference type="Proteomes" id="UP000492821">
    <property type="component" value="Unassembled WGS sequence"/>
</dbReference>
<dbReference type="Gene3D" id="1.10.3580.10">
    <property type="entry name" value="ATP12 ATPase"/>
    <property type="match status" value="1"/>
</dbReference>
<keyword evidence="4" id="KW-0496">Mitochondrion</keyword>
<evidence type="ECO:0000256" key="5">
    <source>
        <dbReference type="ARBA" id="ARBA00023186"/>
    </source>
</evidence>
<accession>A0A7E4UX36</accession>
<sequence>MLRQVATLLRGSPSKAIVGTRQNSIYANLKRFYKSVSVADDSDGNGNPSFAILLDNRRLKSLGGNVLKVDSEPLALAIATEWDAQKEHINKTHMRLTGLAFTALDNPFHETKETLTDKIMEFLDTDTLLYFADEQESLVDLQKEKWAPVIKGVNDNHGIDIRATQSIMDTPQISDEDRLRIQRWLLSHNFWALHGLQYGVEAAKSMMAMMALNSHQITVEEAAEAARLEQIYQTKIWGNVEWSHDIEHQELCTRLSAAVLFTYFNSNHAIVKKHEASA</sequence>
<evidence type="ECO:0000313" key="6">
    <source>
        <dbReference type="Proteomes" id="UP000492821"/>
    </source>
</evidence>
<keyword evidence="6" id="KW-1185">Reference proteome</keyword>
<organism evidence="6 7">
    <name type="scientific">Panagrellus redivivus</name>
    <name type="common">Microworm</name>
    <dbReference type="NCBI Taxonomy" id="6233"/>
    <lineage>
        <taxon>Eukaryota</taxon>
        <taxon>Metazoa</taxon>
        <taxon>Ecdysozoa</taxon>
        <taxon>Nematoda</taxon>
        <taxon>Chromadorea</taxon>
        <taxon>Rhabditida</taxon>
        <taxon>Tylenchina</taxon>
        <taxon>Panagrolaimomorpha</taxon>
        <taxon>Panagrolaimoidea</taxon>
        <taxon>Panagrolaimidae</taxon>
        <taxon>Panagrellus</taxon>
    </lineage>
</organism>
<dbReference type="PANTHER" id="PTHR21013:SF10">
    <property type="entry name" value="ATP SYNTHASE MITOCHONDRIAL F1 COMPLEX ASSEMBLY FACTOR 2"/>
    <property type="match status" value="1"/>
</dbReference>
<evidence type="ECO:0000256" key="1">
    <source>
        <dbReference type="ARBA" id="ARBA00004173"/>
    </source>
</evidence>
<comment type="similarity">
    <text evidence="2">Belongs to the ATP12 family.</text>
</comment>